<name>A0A1Y2CR28_9FUNG</name>
<evidence type="ECO:0000313" key="4">
    <source>
        <dbReference type="Proteomes" id="UP000193920"/>
    </source>
</evidence>
<dbReference type="Pfam" id="PF14694">
    <property type="entry name" value="LINES_N"/>
    <property type="match status" value="1"/>
</dbReference>
<dbReference type="Proteomes" id="UP000193920">
    <property type="component" value="Unassembled WGS sequence"/>
</dbReference>
<evidence type="ECO:0000256" key="1">
    <source>
        <dbReference type="SAM" id="MobiDB-lite"/>
    </source>
</evidence>
<accession>A0A1Y2CR28</accession>
<organism evidence="3 4">
    <name type="scientific">Neocallimastix californiae</name>
    <dbReference type="NCBI Taxonomy" id="1754190"/>
    <lineage>
        <taxon>Eukaryota</taxon>
        <taxon>Fungi</taxon>
        <taxon>Fungi incertae sedis</taxon>
        <taxon>Chytridiomycota</taxon>
        <taxon>Chytridiomycota incertae sedis</taxon>
        <taxon>Neocallimastigomycetes</taxon>
        <taxon>Neocallimastigales</taxon>
        <taxon>Neocallimastigaceae</taxon>
        <taxon>Neocallimastix</taxon>
    </lineage>
</organism>
<feature type="domain" description="Protein Lines N-terminal" evidence="2">
    <location>
        <begin position="1"/>
        <end position="33"/>
    </location>
</feature>
<reference evidence="3 4" key="1">
    <citation type="submission" date="2016-08" db="EMBL/GenBank/DDBJ databases">
        <title>A Parts List for Fungal Cellulosomes Revealed by Comparative Genomics.</title>
        <authorList>
            <consortium name="DOE Joint Genome Institute"/>
            <person name="Haitjema C.H."/>
            <person name="Gilmore S.P."/>
            <person name="Henske J.K."/>
            <person name="Solomon K.V."/>
            <person name="De Groot R."/>
            <person name="Kuo A."/>
            <person name="Mondo S.J."/>
            <person name="Salamov A.A."/>
            <person name="Labutti K."/>
            <person name="Zhao Z."/>
            <person name="Chiniquy J."/>
            <person name="Barry K."/>
            <person name="Brewer H.M."/>
            <person name="Purvine S.O."/>
            <person name="Wright A.T."/>
            <person name="Boxma B."/>
            <person name="Van Alen T."/>
            <person name="Hackstein J.H."/>
            <person name="Baker S.E."/>
            <person name="Grigoriev I.V."/>
            <person name="O'Malley M.A."/>
        </authorList>
    </citation>
    <scope>NUCLEOTIDE SEQUENCE [LARGE SCALE GENOMIC DNA]</scope>
    <source>
        <strain evidence="3 4">G1</strain>
    </source>
</reference>
<dbReference type="OrthoDB" id="8251209at2759"/>
<dbReference type="AlphaFoldDB" id="A0A1Y2CR28"/>
<evidence type="ECO:0000313" key="3">
    <source>
        <dbReference type="EMBL" id="ORY48805.1"/>
    </source>
</evidence>
<comment type="caution">
    <text evidence="3">The sequence shown here is derived from an EMBL/GenBank/DDBJ whole genome shotgun (WGS) entry which is preliminary data.</text>
</comment>
<proteinExistence type="predicted"/>
<gene>
    <name evidence="3" type="ORF">LY90DRAFT_703139</name>
</gene>
<keyword evidence="4" id="KW-1185">Reference proteome</keyword>
<protein>
    <recommendedName>
        <fullName evidence="2">Protein Lines N-terminal domain-containing protein</fullName>
    </recommendedName>
</protein>
<dbReference type="PANTHER" id="PTHR16057">
    <property type="entry name" value="WINS1, 2 PROTEIN"/>
    <property type="match status" value="1"/>
</dbReference>
<dbReference type="InterPro" id="IPR024875">
    <property type="entry name" value="Protein_Lines"/>
</dbReference>
<feature type="region of interest" description="Disordered" evidence="1">
    <location>
        <begin position="53"/>
        <end position="73"/>
    </location>
</feature>
<evidence type="ECO:0000259" key="2">
    <source>
        <dbReference type="Pfam" id="PF14694"/>
    </source>
</evidence>
<dbReference type="InterPro" id="IPR032794">
    <property type="entry name" value="LINES_N"/>
</dbReference>
<sequence>MNNVSYDKEILLDWIISNETTFLEYLLRYLDYTELYCTFSSKNENHQDFSMSNTNKNENVNVNTDTPTDTDIDTNTNKMDLEFSNEKLNYTYYKDNNLKLNKKKRRIVSSDNYEIDNSEKESKEITIQDLSSQLKYTSIDKEFPSMATIKLLYELRNTIDKLSKHHLIPFSPGPLLRKMDHYYQKFSFLL</sequence>
<dbReference type="EMBL" id="MCOG01000101">
    <property type="protein sequence ID" value="ORY48805.1"/>
    <property type="molecule type" value="Genomic_DNA"/>
</dbReference>
<dbReference type="PANTHER" id="PTHR16057:SF1">
    <property type="entry name" value="PROTEIN LINES HOMOLOG 1"/>
    <property type="match status" value="1"/>
</dbReference>